<dbReference type="AlphaFoldDB" id="A0AAD1S8T2"/>
<name>A0AAD1S8T2_PELCU</name>
<organism evidence="2 3">
    <name type="scientific">Pelobates cultripes</name>
    <name type="common">Western spadefoot toad</name>
    <dbReference type="NCBI Taxonomy" id="61616"/>
    <lineage>
        <taxon>Eukaryota</taxon>
        <taxon>Metazoa</taxon>
        <taxon>Chordata</taxon>
        <taxon>Craniata</taxon>
        <taxon>Vertebrata</taxon>
        <taxon>Euteleostomi</taxon>
        <taxon>Amphibia</taxon>
        <taxon>Batrachia</taxon>
        <taxon>Anura</taxon>
        <taxon>Pelobatoidea</taxon>
        <taxon>Pelobatidae</taxon>
        <taxon>Pelobates</taxon>
    </lineage>
</organism>
<feature type="compositionally biased region" description="Basic and acidic residues" evidence="1">
    <location>
        <begin position="292"/>
        <end position="302"/>
    </location>
</feature>
<keyword evidence="3" id="KW-1185">Reference proteome</keyword>
<evidence type="ECO:0000313" key="2">
    <source>
        <dbReference type="EMBL" id="CAH2293657.1"/>
    </source>
</evidence>
<feature type="compositionally biased region" description="Basic residues" evidence="1">
    <location>
        <begin position="303"/>
        <end position="315"/>
    </location>
</feature>
<evidence type="ECO:0000256" key="1">
    <source>
        <dbReference type="SAM" id="MobiDB-lite"/>
    </source>
</evidence>
<accession>A0AAD1S8T2</accession>
<evidence type="ECO:0000313" key="3">
    <source>
        <dbReference type="Proteomes" id="UP001295444"/>
    </source>
</evidence>
<gene>
    <name evidence="2" type="ORF">PECUL_23A013888</name>
</gene>
<dbReference type="EMBL" id="OW240916">
    <property type="protein sequence ID" value="CAH2293657.1"/>
    <property type="molecule type" value="Genomic_DNA"/>
</dbReference>
<protein>
    <submittedName>
        <fullName evidence="2">Uncharacterized protein</fullName>
    </submittedName>
</protein>
<sequence length="315" mass="34715">MPFVAKTGQNRWQKKVAAFHLPARLENLLGRIPHQRELYWGTEKPSMAQQPTNMGRHSQKPTTGMQTKSQDIGALLQRQAQPKMAAPENQELLADPQAQALNNPPAHTPPQAARAPITGLPDLSALASKQDIKNYLTEFRQMLATDIAVIQADLQMVTDRVRASEEDIIEIRITSAEEVPTLLRALGLTAPYEEPRDQRTTPTWDPATVVAFTPQTHSATGIVTRLGWTGLPTPVHTSPPPGDRRVGIGPCAHHNPLPPQAPWLGALQTKLTLPFATATPLLSKPQNHQSHPRQEAPTDCHTHRPLHTHNHTTTD</sequence>
<feature type="compositionally biased region" description="Polar residues" evidence="1">
    <location>
        <begin position="47"/>
        <end position="69"/>
    </location>
</feature>
<dbReference type="Proteomes" id="UP001295444">
    <property type="component" value="Chromosome 05"/>
</dbReference>
<reference evidence="2" key="1">
    <citation type="submission" date="2022-03" db="EMBL/GenBank/DDBJ databases">
        <authorList>
            <person name="Alioto T."/>
            <person name="Alioto T."/>
            <person name="Gomez Garrido J."/>
        </authorList>
    </citation>
    <scope>NUCLEOTIDE SEQUENCE</scope>
</reference>
<feature type="region of interest" description="Disordered" evidence="1">
    <location>
        <begin position="282"/>
        <end position="315"/>
    </location>
</feature>
<feature type="region of interest" description="Disordered" evidence="1">
    <location>
        <begin position="46"/>
        <end position="69"/>
    </location>
</feature>
<proteinExistence type="predicted"/>